<keyword evidence="4" id="KW-1185">Reference proteome</keyword>
<organism evidence="3 4">
    <name type="scientific">Trametes coccinea (strain BRFM310)</name>
    <name type="common">Pycnoporus coccineus</name>
    <dbReference type="NCBI Taxonomy" id="1353009"/>
    <lineage>
        <taxon>Eukaryota</taxon>
        <taxon>Fungi</taxon>
        <taxon>Dikarya</taxon>
        <taxon>Basidiomycota</taxon>
        <taxon>Agaricomycotina</taxon>
        <taxon>Agaricomycetes</taxon>
        <taxon>Polyporales</taxon>
        <taxon>Polyporaceae</taxon>
        <taxon>Trametes</taxon>
    </lineage>
</organism>
<dbReference type="AlphaFoldDB" id="A0A1Y2ILV7"/>
<keyword evidence="3" id="KW-0456">Lyase</keyword>
<dbReference type="Gene3D" id="2.60.120.200">
    <property type="match status" value="1"/>
</dbReference>
<keyword evidence="1" id="KW-0732">Signal</keyword>
<feature type="domain" description="Polysaccharide lyase 14" evidence="2">
    <location>
        <begin position="86"/>
        <end position="302"/>
    </location>
</feature>
<dbReference type="InterPro" id="IPR048958">
    <property type="entry name" value="Polysacc_lyase_14"/>
</dbReference>
<reference evidence="3 4" key="1">
    <citation type="journal article" date="2015" name="Biotechnol. Biofuels">
        <title>Enhanced degradation of softwood versus hardwood by the white-rot fungus Pycnoporus coccineus.</title>
        <authorList>
            <person name="Couturier M."/>
            <person name="Navarro D."/>
            <person name="Chevret D."/>
            <person name="Henrissat B."/>
            <person name="Piumi F."/>
            <person name="Ruiz-Duenas F.J."/>
            <person name="Martinez A.T."/>
            <person name="Grigoriev I.V."/>
            <person name="Riley R."/>
            <person name="Lipzen A."/>
            <person name="Berrin J.G."/>
            <person name="Master E.R."/>
            <person name="Rosso M.N."/>
        </authorList>
    </citation>
    <scope>NUCLEOTIDE SEQUENCE [LARGE SCALE GENOMIC DNA]</scope>
    <source>
        <strain evidence="3 4">BRFM310</strain>
    </source>
</reference>
<dbReference type="EMBL" id="KZ084107">
    <property type="protein sequence ID" value="OSD02125.1"/>
    <property type="molecule type" value="Genomic_DNA"/>
</dbReference>
<evidence type="ECO:0000313" key="3">
    <source>
        <dbReference type="EMBL" id="OSD02125.1"/>
    </source>
</evidence>
<feature type="signal peptide" evidence="1">
    <location>
        <begin position="1"/>
        <end position="22"/>
    </location>
</feature>
<evidence type="ECO:0000259" key="2">
    <source>
        <dbReference type="Pfam" id="PF21294"/>
    </source>
</evidence>
<dbReference type="OrthoDB" id="3337916at2759"/>
<dbReference type="PANTHER" id="PTHR40124">
    <property type="match status" value="1"/>
</dbReference>
<gene>
    <name evidence="3" type="ORF">PYCCODRAFT_1368176</name>
</gene>
<dbReference type="Pfam" id="PF21294">
    <property type="entry name" value="Polysacc_lyase_14"/>
    <property type="match status" value="1"/>
</dbReference>
<protein>
    <submittedName>
        <fullName evidence="3">Polysaccharide lyase family 14 protein</fullName>
    </submittedName>
</protein>
<dbReference type="PANTHER" id="PTHR40124:SF1">
    <property type="entry name" value="DISAGGREGATASE RELATED REPEAT PROTEIN"/>
    <property type="match status" value="1"/>
</dbReference>
<name>A0A1Y2ILV7_TRAC3</name>
<accession>A0A1Y2ILV7</accession>
<sequence>MFATLVAAIVASAGAIAAPACALVLPPSNLTARASISSPLFPVSPQTSYWTTDPDLPSPSPLSDATFRPHNQITALAHPYVNAPDGRLSMKAHFPAGSYTFTHTPQGGFSFYAPGPASVDLTTAKEATLGYTVYFPSGFDFVKGGKLPGLYGGDSDDEAVSCSGGRRDDGCFSARFMWRTDGAGELYTYLPPDYSANQAVCDIPPFSTCNDVYGASVGRGSFDWATGGRTTISQRVRLNDVGQQNGELEVFFDGKSVINVGGLVLRDSSSGRIRGIQMQTFFGGSDSSWATPVDQDIYFSDFSAAITETL</sequence>
<dbReference type="Proteomes" id="UP000193067">
    <property type="component" value="Unassembled WGS sequence"/>
</dbReference>
<proteinExistence type="predicted"/>
<evidence type="ECO:0000313" key="4">
    <source>
        <dbReference type="Proteomes" id="UP000193067"/>
    </source>
</evidence>
<evidence type="ECO:0000256" key="1">
    <source>
        <dbReference type="SAM" id="SignalP"/>
    </source>
</evidence>
<dbReference type="GO" id="GO:0016829">
    <property type="term" value="F:lyase activity"/>
    <property type="evidence" value="ECO:0007669"/>
    <property type="project" value="UniProtKB-KW"/>
</dbReference>
<feature type="chain" id="PRO_5012011166" evidence="1">
    <location>
        <begin position="23"/>
        <end position="310"/>
    </location>
</feature>